<organism evidence="1 2">
    <name type="scientific">Colletotrichum musicola</name>
    <dbReference type="NCBI Taxonomy" id="2175873"/>
    <lineage>
        <taxon>Eukaryota</taxon>
        <taxon>Fungi</taxon>
        <taxon>Dikarya</taxon>
        <taxon>Ascomycota</taxon>
        <taxon>Pezizomycotina</taxon>
        <taxon>Sordariomycetes</taxon>
        <taxon>Hypocreomycetidae</taxon>
        <taxon>Glomerellales</taxon>
        <taxon>Glomerellaceae</taxon>
        <taxon>Colletotrichum</taxon>
        <taxon>Colletotrichum orchidearum species complex</taxon>
    </lineage>
</organism>
<evidence type="ECO:0000313" key="2">
    <source>
        <dbReference type="Proteomes" id="UP000639643"/>
    </source>
</evidence>
<protein>
    <submittedName>
        <fullName evidence="1">Uncharacterized protein</fullName>
    </submittedName>
</protein>
<evidence type="ECO:0000313" key="1">
    <source>
        <dbReference type="EMBL" id="KAF6844013.1"/>
    </source>
</evidence>
<sequence length="126" mass="13647">MGRGRGVWRSACVAAVCGFRLPHYRHSQRHSKLERAVENGLLLHAVSLRQPSTLVLVLALAARSRFAVAFAVAARLSALVTPRLRRGQRIIVATVKLQVSAAPVCLLPRHLVAAVRTDVDGLGMVL</sequence>
<proteinExistence type="predicted"/>
<dbReference type="Proteomes" id="UP000639643">
    <property type="component" value="Unassembled WGS sequence"/>
</dbReference>
<accession>A0A8H6NWS4</accession>
<keyword evidence="2" id="KW-1185">Reference proteome</keyword>
<gene>
    <name evidence="1" type="ORF">CMUS01_01512</name>
</gene>
<dbReference type="EMBL" id="WIGM01000026">
    <property type="protein sequence ID" value="KAF6844013.1"/>
    <property type="molecule type" value="Genomic_DNA"/>
</dbReference>
<name>A0A8H6NWS4_9PEZI</name>
<reference evidence="1" key="1">
    <citation type="journal article" date="2020" name="Phytopathology">
        <title>Genome Sequence Resources of Colletotrichum truncatum, C. plurivorum, C. musicola, and C. sojae: Four Species Pathogenic to Soybean (Glycine max).</title>
        <authorList>
            <person name="Rogerio F."/>
            <person name="Boufleur T.R."/>
            <person name="Ciampi-Guillardi M."/>
            <person name="Sukno S.A."/>
            <person name="Thon M.R."/>
            <person name="Massola Junior N.S."/>
            <person name="Baroncelli R."/>
        </authorList>
    </citation>
    <scope>NUCLEOTIDE SEQUENCE</scope>
    <source>
        <strain evidence="1">LFN0074</strain>
    </source>
</reference>
<dbReference type="AlphaFoldDB" id="A0A8H6NWS4"/>
<comment type="caution">
    <text evidence="1">The sequence shown here is derived from an EMBL/GenBank/DDBJ whole genome shotgun (WGS) entry which is preliminary data.</text>
</comment>